<protein>
    <submittedName>
        <fullName evidence="4">Phage tail tape measure protein</fullName>
    </submittedName>
</protein>
<accession>A0ABR8SRZ8</accession>
<dbReference type="Gene3D" id="1.10.287.1490">
    <property type="match status" value="1"/>
</dbReference>
<evidence type="ECO:0000256" key="1">
    <source>
        <dbReference type="ARBA" id="ARBA00022612"/>
    </source>
</evidence>
<dbReference type="PANTHER" id="PTHR37813:SF1">
    <property type="entry name" value="FELS-2 PROPHAGE PROTEIN"/>
    <property type="match status" value="1"/>
</dbReference>
<keyword evidence="1" id="KW-1188">Viral release from host cell</keyword>
<evidence type="ECO:0000313" key="4">
    <source>
        <dbReference type="EMBL" id="MBD7966260.1"/>
    </source>
</evidence>
<evidence type="ECO:0000256" key="2">
    <source>
        <dbReference type="SAM" id="Coils"/>
    </source>
</evidence>
<gene>
    <name evidence="4" type="ORF">H9648_19625</name>
</gene>
<dbReference type="InterPro" id="IPR010090">
    <property type="entry name" value="Phage_tape_meas"/>
</dbReference>
<feature type="domain" description="Phage tail tape measure protein" evidence="3">
    <location>
        <begin position="225"/>
        <end position="341"/>
    </location>
</feature>
<evidence type="ECO:0000313" key="5">
    <source>
        <dbReference type="Proteomes" id="UP000603641"/>
    </source>
</evidence>
<dbReference type="PANTHER" id="PTHR37813">
    <property type="entry name" value="FELS-2 PROPHAGE PROTEIN"/>
    <property type="match status" value="1"/>
</dbReference>
<dbReference type="Proteomes" id="UP000603641">
    <property type="component" value="Unassembled WGS sequence"/>
</dbReference>
<organism evidence="4 5">
    <name type="scientific">Fictibacillus norfolkensis</name>
    <dbReference type="NCBI Taxonomy" id="2762233"/>
    <lineage>
        <taxon>Bacteria</taxon>
        <taxon>Bacillati</taxon>
        <taxon>Bacillota</taxon>
        <taxon>Bacilli</taxon>
        <taxon>Bacillales</taxon>
        <taxon>Fictibacillaceae</taxon>
        <taxon>Fictibacillus</taxon>
    </lineage>
</organism>
<dbReference type="EMBL" id="JACSQM010000015">
    <property type="protein sequence ID" value="MBD7966260.1"/>
    <property type="molecule type" value="Genomic_DNA"/>
</dbReference>
<sequence>MADKRIKGITIEIGSDTVGLQKALTDVNKKSNSLTKELKDVERLLKFNPGSVEALAQKQKLLTDQIENTSDKLKQLKEAEKQVQDQFKNGDISEEQYRAFRREIEFTEGSLKGFENKLEAVTKEQNQAGDSAKDTGRKIEGLGDSFSDVGDALAGASGPVGDFVGGLATAPWAAMAGGVAAVGGAALSAALQFEDADAKIQASLGVTKDRAKELGEVAEEVWKNGWGESIDEVANSIVTVSKNLRDLPKEELQKATEYAQILSEAMGVDVAESTRSVKQLMSTFGMTAQESFDFITKGFQEGLDFSGEFLDSINEYSPQFKAVGMDATDMFTLFKQGADSG</sequence>
<keyword evidence="2" id="KW-0175">Coiled coil</keyword>
<keyword evidence="5" id="KW-1185">Reference proteome</keyword>
<comment type="caution">
    <text evidence="4">The sequence shown here is derived from an EMBL/GenBank/DDBJ whole genome shotgun (WGS) entry which is preliminary data.</text>
</comment>
<dbReference type="Pfam" id="PF10145">
    <property type="entry name" value="PhageMin_Tail"/>
    <property type="match status" value="1"/>
</dbReference>
<name>A0ABR8SRZ8_9BACL</name>
<evidence type="ECO:0000259" key="3">
    <source>
        <dbReference type="Pfam" id="PF10145"/>
    </source>
</evidence>
<proteinExistence type="predicted"/>
<reference evidence="4 5" key="1">
    <citation type="submission" date="2020-08" db="EMBL/GenBank/DDBJ databases">
        <title>A Genomic Blueprint of the Chicken Gut Microbiome.</title>
        <authorList>
            <person name="Gilroy R."/>
            <person name="Ravi A."/>
            <person name="Getino M."/>
            <person name="Pursley I."/>
            <person name="Horton D.L."/>
            <person name="Alikhan N.-F."/>
            <person name="Baker D."/>
            <person name="Gharbi K."/>
            <person name="Hall N."/>
            <person name="Watson M."/>
            <person name="Adriaenssens E.M."/>
            <person name="Foster-Nyarko E."/>
            <person name="Jarju S."/>
            <person name="Secka A."/>
            <person name="Antonio M."/>
            <person name="Oren A."/>
            <person name="Chaudhuri R."/>
            <person name="La Ragione R.M."/>
            <person name="Hildebrand F."/>
            <person name="Pallen M.J."/>
        </authorList>
    </citation>
    <scope>NUCLEOTIDE SEQUENCE [LARGE SCALE GENOMIC DNA]</scope>
    <source>
        <strain evidence="4 5">Sa2CUA10</strain>
    </source>
</reference>
<feature type="coiled-coil region" evidence="2">
    <location>
        <begin position="24"/>
        <end position="124"/>
    </location>
</feature>